<evidence type="ECO:0000256" key="3">
    <source>
        <dbReference type="PROSITE-ProRule" id="PRU00409"/>
    </source>
</evidence>
<feature type="compositionally biased region" description="Basic residues" evidence="4">
    <location>
        <begin position="1"/>
        <end position="10"/>
    </location>
</feature>
<dbReference type="PANTHER" id="PTHR23132">
    <property type="entry name" value="D-ALANINE--D-ALANINE LIGASE"/>
    <property type="match status" value="1"/>
</dbReference>
<dbReference type="EMBL" id="JAVDPF010000003">
    <property type="protein sequence ID" value="KAL1885088.1"/>
    <property type="molecule type" value="Genomic_DNA"/>
</dbReference>
<dbReference type="SUPFAM" id="SSF56059">
    <property type="entry name" value="Glutathione synthetase ATP-binding domain-like"/>
    <property type="match status" value="1"/>
</dbReference>
<keyword evidence="3" id="KW-0067">ATP-binding</keyword>
<proteinExistence type="inferred from homology"/>
<evidence type="ECO:0000256" key="2">
    <source>
        <dbReference type="ARBA" id="ARBA00022598"/>
    </source>
</evidence>
<dbReference type="InterPro" id="IPR013815">
    <property type="entry name" value="ATP_grasp_subdomain_1"/>
</dbReference>
<accession>A0ABR3YBA3</accession>
<evidence type="ECO:0000259" key="5">
    <source>
        <dbReference type="PROSITE" id="PS50975"/>
    </source>
</evidence>
<keyword evidence="7" id="KW-1185">Reference proteome</keyword>
<comment type="similarity">
    <text evidence="1">Belongs to the D-alanine--D-alanine ligase family.</text>
</comment>
<name>A0ABR3YBA3_9EURO</name>
<gene>
    <name evidence="6" type="ORF">Plec18167_001745</name>
</gene>
<protein>
    <recommendedName>
        <fullName evidence="5">ATP-grasp domain-containing protein</fullName>
    </recommendedName>
</protein>
<keyword evidence="3" id="KW-0547">Nucleotide-binding</keyword>
<dbReference type="PROSITE" id="PS50975">
    <property type="entry name" value="ATP_GRASP"/>
    <property type="match status" value="1"/>
</dbReference>
<sequence>MAHSGRRRGSTRTSTATSSSSRPPVVAVLFQDIDPPVINGVRKPRKPGGYQDSGADIAYTLRQRGLSVLTPQSNPDPFVQEGWCFSDTTSGILDALQRGATHLWANTILFASHPLQTASELDPWESRVYVVGQPPSLVENFDDKAYLNGKLRDIGGFTLPRSWLVKQDKAGSDGLDTVLGSIPRYPIVGKPIRGRGSHGVKVCRDESQLREHVLSLLEESPVVMLEEFLAGEEATVTVMPPSAETPRYWSLQPVARFSHQDGIAPYNGAVAVTQNSRVVGEDEMEKDRSYRTVMEECERVAEVIKATAPIRIDVRRFGDGEAFAIFDINMKPNMTGPGRPGRENQASLTAIAAEAIGWDYGTLLENILRSSQTLGTFRRYRSPF</sequence>
<evidence type="ECO:0000313" key="7">
    <source>
        <dbReference type="Proteomes" id="UP001583193"/>
    </source>
</evidence>
<feature type="domain" description="ATP-grasp" evidence="5">
    <location>
        <begin position="149"/>
        <end position="357"/>
    </location>
</feature>
<dbReference type="InterPro" id="IPR011095">
    <property type="entry name" value="Dala_Dala_lig_C"/>
</dbReference>
<comment type="caution">
    <text evidence="6">The sequence shown here is derived from an EMBL/GenBank/DDBJ whole genome shotgun (WGS) entry which is preliminary data.</text>
</comment>
<keyword evidence="2" id="KW-0436">Ligase</keyword>
<dbReference type="Gene3D" id="3.30.470.20">
    <property type="entry name" value="ATP-grasp fold, B domain"/>
    <property type="match status" value="1"/>
</dbReference>
<dbReference type="InterPro" id="IPR011761">
    <property type="entry name" value="ATP-grasp"/>
</dbReference>
<reference evidence="6 7" key="1">
    <citation type="journal article" date="2024" name="IMA Fungus">
        <title>IMA Genome - F19 : A genome assembly and annotation guide to empower mycologists, including annotated draft genome sequences of Ceratocystis pirilliformis, Diaporthe australafricana, Fusarium ophioides, Paecilomyces lecythidis, and Sporothrix stenoceras.</title>
        <authorList>
            <person name="Aylward J."/>
            <person name="Wilson A.M."/>
            <person name="Visagie C.M."/>
            <person name="Spraker J."/>
            <person name="Barnes I."/>
            <person name="Buitendag C."/>
            <person name="Ceriani C."/>
            <person name="Del Mar Angel L."/>
            <person name="du Plessis D."/>
            <person name="Fuchs T."/>
            <person name="Gasser K."/>
            <person name="Kramer D."/>
            <person name="Li W."/>
            <person name="Munsamy K."/>
            <person name="Piso A."/>
            <person name="Price J.L."/>
            <person name="Sonnekus B."/>
            <person name="Thomas C."/>
            <person name="van der Nest A."/>
            <person name="van Dijk A."/>
            <person name="van Heerden A."/>
            <person name="van Vuuren N."/>
            <person name="Yilmaz N."/>
            <person name="Duong T.A."/>
            <person name="van der Merwe N.A."/>
            <person name="Wingfield M.J."/>
            <person name="Wingfield B.D."/>
        </authorList>
    </citation>
    <scope>NUCLEOTIDE SEQUENCE [LARGE SCALE GENOMIC DNA]</scope>
    <source>
        <strain evidence="6 7">CMW 18167</strain>
    </source>
</reference>
<dbReference type="Gene3D" id="3.30.1490.20">
    <property type="entry name" value="ATP-grasp fold, A domain"/>
    <property type="match status" value="1"/>
</dbReference>
<feature type="region of interest" description="Disordered" evidence="4">
    <location>
        <begin position="1"/>
        <end position="23"/>
    </location>
</feature>
<feature type="compositionally biased region" description="Low complexity" evidence="4">
    <location>
        <begin position="11"/>
        <end position="22"/>
    </location>
</feature>
<organism evidence="6 7">
    <name type="scientific">Paecilomyces lecythidis</name>
    <dbReference type="NCBI Taxonomy" id="3004212"/>
    <lineage>
        <taxon>Eukaryota</taxon>
        <taxon>Fungi</taxon>
        <taxon>Dikarya</taxon>
        <taxon>Ascomycota</taxon>
        <taxon>Pezizomycotina</taxon>
        <taxon>Eurotiomycetes</taxon>
        <taxon>Eurotiomycetidae</taxon>
        <taxon>Eurotiales</taxon>
        <taxon>Thermoascaceae</taxon>
        <taxon>Paecilomyces</taxon>
    </lineage>
</organism>
<dbReference type="PANTHER" id="PTHR23132:SF23">
    <property type="entry name" value="D-ALANINE--D-ALANINE LIGASE B"/>
    <property type="match status" value="1"/>
</dbReference>
<evidence type="ECO:0000313" key="6">
    <source>
        <dbReference type="EMBL" id="KAL1885088.1"/>
    </source>
</evidence>
<evidence type="ECO:0000256" key="4">
    <source>
        <dbReference type="SAM" id="MobiDB-lite"/>
    </source>
</evidence>
<evidence type="ECO:0000256" key="1">
    <source>
        <dbReference type="ARBA" id="ARBA00010871"/>
    </source>
</evidence>
<dbReference type="Proteomes" id="UP001583193">
    <property type="component" value="Unassembled WGS sequence"/>
</dbReference>
<dbReference type="Pfam" id="PF07478">
    <property type="entry name" value="Dala_Dala_lig_C"/>
    <property type="match status" value="1"/>
</dbReference>